<evidence type="ECO:0000313" key="3">
    <source>
        <dbReference type="EMBL" id="KUG21815.1"/>
    </source>
</evidence>
<name>A0A0W8FLR0_9ZZZZ</name>
<proteinExistence type="predicted"/>
<dbReference type="InterPro" id="IPR014710">
    <property type="entry name" value="RmlC-like_jellyroll"/>
</dbReference>
<protein>
    <recommendedName>
        <fullName evidence="2">Cupin type-2 domain-containing protein</fullName>
    </recommendedName>
</protein>
<comment type="caution">
    <text evidence="3">The sequence shown here is derived from an EMBL/GenBank/DDBJ whole genome shotgun (WGS) entry which is preliminary data.</text>
</comment>
<dbReference type="PANTHER" id="PTHR35848">
    <property type="entry name" value="OXALATE-BINDING PROTEIN"/>
    <property type="match status" value="1"/>
</dbReference>
<dbReference type="CDD" id="cd02222">
    <property type="entry name" value="cupin_TM1459-like"/>
    <property type="match status" value="1"/>
</dbReference>
<keyword evidence="1" id="KW-0479">Metal-binding</keyword>
<dbReference type="InterPro" id="IPR013096">
    <property type="entry name" value="Cupin_2"/>
</dbReference>
<dbReference type="InterPro" id="IPR051610">
    <property type="entry name" value="GPI/OXD"/>
</dbReference>
<feature type="domain" description="Cupin type-2" evidence="2">
    <location>
        <begin position="41"/>
        <end position="105"/>
    </location>
</feature>
<gene>
    <name evidence="3" type="ORF">ASZ90_008435</name>
</gene>
<evidence type="ECO:0000259" key="2">
    <source>
        <dbReference type="Pfam" id="PF07883"/>
    </source>
</evidence>
<sequence>MKLIHYSSVSPTHFNNDVAKEIAGRVVAGKADGANNFCMRIFEISPGGHTPKHAHPWEHEMFIHSGIGEIYGNGKWNPLEPGNVVFMPPDEEHQVRNTGRELLILACLVPSAAPEL</sequence>
<reference evidence="3" key="1">
    <citation type="journal article" date="2015" name="Proc. Natl. Acad. Sci. U.S.A.">
        <title>Networks of energetic and metabolic interactions define dynamics in microbial communities.</title>
        <authorList>
            <person name="Embree M."/>
            <person name="Liu J.K."/>
            <person name="Al-Bassam M.M."/>
            <person name="Zengler K."/>
        </authorList>
    </citation>
    <scope>NUCLEOTIDE SEQUENCE</scope>
</reference>
<dbReference type="InterPro" id="IPR011051">
    <property type="entry name" value="RmlC_Cupin_sf"/>
</dbReference>
<dbReference type="GO" id="GO:0046872">
    <property type="term" value="F:metal ion binding"/>
    <property type="evidence" value="ECO:0007669"/>
    <property type="project" value="UniProtKB-KW"/>
</dbReference>
<dbReference type="SUPFAM" id="SSF51182">
    <property type="entry name" value="RmlC-like cupins"/>
    <property type="match status" value="1"/>
</dbReference>
<dbReference type="EMBL" id="LNQE01001019">
    <property type="protein sequence ID" value="KUG21815.1"/>
    <property type="molecule type" value="Genomic_DNA"/>
</dbReference>
<dbReference type="Pfam" id="PF07883">
    <property type="entry name" value="Cupin_2"/>
    <property type="match status" value="1"/>
</dbReference>
<dbReference type="Gene3D" id="2.60.120.10">
    <property type="entry name" value="Jelly Rolls"/>
    <property type="match status" value="1"/>
</dbReference>
<evidence type="ECO:0000256" key="1">
    <source>
        <dbReference type="ARBA" id="ARBA00022723"/>
    </source>
</evidence>
<dbReference type="AlphaFoldDB" id="A0A0W8FLR0"/>
<dbReference type="PANTHER" id="PTHR35848:SF6">
    <property type="entry name" value="CUPIN TYPE-2 DOMAIN-CONTAINING PROTEIN"/>
    <property type="match status" value="1"/>
</dbReference>
<organism evidence="3">
    <name type="scientific">hydrocarbon metagenome</name>
    <dbReference type="NCBI Taxonomy" id="938273"/>
    <lineage>
        <taxon>unclassified sequences</taxon>
        <taxon>metagenomes</taxon>
        <taxon>ecological metagenomes</taxon>
    </lineage>
</organism>
<accession>A0A0W8FLR0</accession>